<dbReference type="EC" id="1.6.2.4" evidence="10"/>
<dbReference type="SMART" id="SM00902">
    <property type="entry name" value="Fe_hyd_SSU"/>
    <property type="match status" value="1"/>
</dbReference>
<dbReference type="InterPro" id="IPR009016">
    <property type="entry name" value="Fe_hydrogenase"/>
</dbReference>
<comment type="similarity">
    <text evidence="3">Belongs to the NARF family.</text>
</comment>
<dbReference type="InterPro" id="IPR001041">
    <property type="entry name" value="2Fe-2S_ferredoxin-type"/>
</dbReference>
<dbReference type="CDD" id="cd00207">
    <property type="entry name" value="fer2"/>
    <property type="match status" value="1"/>
</dbReference>
<dbReference type="Proteomes" id="UP000001542">
    <property type="component" value="Unassembled WGS sequence"/>
</dbReference>
<evidence type="ECO:0000256" key="3">
    <source>
        <dbReference type="ARBA" id="ARBA00006596"/>
    </source>
</evidence>
<dbReference type="FunFam" id="3.40.50.360:FF:000070">
    <property type="entry name" value="Bifunctional sulfite reductase [NADPH] flavoprotein alpha-component/iron-uptake factor"/>
    <property type="match status" value="1"/>
</dbReference>
<feature type="domain" description="4Fe-4S ferredoxin-type" evidence="13">
    <location>
        <begin position="123"/>
        <end position="153"/>
    </location>
</feature>
<dbReference type="Gene3D" id="3.30.70.20">
    <property type="match status" value="1"/>
</dbReference>
<dbReference type="VEuPathDB" id="TrichDB:TVAG_483690"/>
<dbReference type="PRINTS" id="PR00369">
    <property type="entry name" value="FLAVODOXIN"/>
</dbReference>
<evidence type="ECO:0000256" key="2">
    <source>
        <dbReference type="ARBA" id="ARBA00001974"/>
    </source>
</evidence>
<evidence type="ECO:0000256" key="4">
    <source>
        <dbReference type="ARBA" id="ARBA00022630"/>
    </source>
</evidence>
<evidence type="ECO:0000256" key="6">
    <source>
        <dbReference type="ARBA" id="ARBA00022827"/>
    </source>
</evidence>
<dbReference type="PRINTS" id="PR00371">
    <property type="entry name" value="FPNCR"/>
</dbReference>
<dbReference type="Gene3D" id="3.40.50.80">
    <property type="entry name" value="Nucleotide-binding domain of ferredoxin-NADP reductase (FNR) module"/>
    <property type="match status" value="1"/>
</dbReference>
<dbReference type="InterPro" id="IPR039261">
    <property type="entry name" value="FNR_nucleotide-bd"/>
</dbReference>
<dbReference type="PROSITE" id="PS51085">
    <property type="entry name" value="2FE2S_FER_2"/>
    <property type="match status" value="1"/>
</dbReference>
<dbReference type="InterPro" id="IPR001709">
    <property type="entry name" value="Flavoprot_Pyr_Nucl_cyt_Rdtase"/>
</dbReference>
<dbReference type="SUPFAM" id="SSF63380">
    <property type="entry name" value="Riboflavin synthase domain-like"/>
    <property type="match status" value="1"/>
</dbReference>
<evidence type="ECO:0000256" key="9">
    <source>
        <dbReference type="ARBA" id="ARBA00023014"/>
    </source>
</evidence>
<dbReference type="SUPFAM" id="SSF53920">
    <property type="entry name" value="Fe-only hydrogenase"/>
    <property type="match status" value="1"/>
</dbReference>
<dbReference type="EMBL" id="DS113337">
    <property type="protein sequence ID" value="EAY10459.1"/>
    <property type="molecule type" value="Genomic_DNA"/>
</dbReference>
<keyword evidence="6" id="KW-0274">FAD</keyword>
<dbReference type="GO" id="GO:0005829">
    <property type="term" value="C:cytosol"/>
    <property type="evidence" value="ECO:0000318"/>
    <property type="project" value="GO_Central"/>
</dbReference>
<dbReference type="Gene3D" id="2.40.30.10">
    <property type="entry name" value="Translation factors"/>
    <property type="match status" value="1"/>
</dbReference>
<dbReference type="SUPFAM" id="SSF52343">
    <property type="entry name" value="Ferredoxin reductase-like, C-terminal NADP-linked domain"/>
    <property type="match status" value="1"/>
</dbReference>
<evidence type="ECO:0000259" key="14">
    <source>
        <dbReference type="PROSITE" id="PS51384"/>
    </source>
</evidence>
<dbReference type="GO" id="GO:0051536">
    <property type="term" value="F:iron-sulfur cluster binding"/>
    <property type="evidence" value="ECO:0007669"/>
    <property type="project" value="UniProtKB-KW"/>
</dbReference>
<name>A2EA13_TRIV3</name>
<keyword evidence="5" id="KW-0288">FMN</keyword>
<dbReference type="GO" id="GO:0003958">
    <property type="term" value="F:NADPH-hemoprotein reductase activity"/>
    <property type="evidence" value="ECO:0000318"/>
    <property type="project" value="GO_Central"/>
</dbReference>
<evidence type="ECO:0000256" key="7">
    <source>
        <dbReference type="ARBA" id="ARBA00022857"/>
    </source>
</evidence>
<evidence type="ECO:0000256" key="1">
    <source>
        <dbReference type="ARBA" id="ARBA00001917"/>
    </source>
</evidence>
<dbReference type="SMR" id="A2EA13"/>
<evidence type="ECO:0000259" key="13">
    <source>
        <dbReference type="PROSITE" id="PS51379"/>
    </source>
</evidence>
<feature type="domain" description="4Fe-4S ferredoxin-type" evidence="13">
    <location>
        <begin position="154"/>
        <end position="183"/>
    </location>
</feature>
<dbReference type="Pfam" id="PF13510">
    <property type="entry name" value="Fer2_4"/>
    <property type="match status" value="1"/>
</dbReference>
<dbReference type="Pfam" id="PF00667">
    <property type="entry name" value="FAD_binding_1"/>
    <property type="match status" value="1"/>
</dbReference>
<dbReference type="FunFam" id="3.10.20.740:FF:000003">
    <property type="entry name" value="Formate dehydrogenase subunit alpha"/>
    <property type="match status" value="1"/>
</dbReference>
<dbReference type="InterPro" id="IPR017900">
    <property type="entry name" value="4Fe4S_Fe_S_CS"/>
</dbReference>
<reference evidence="15" key="1">
    <citation type="submission" date="2006-10" db="EMBL/GenBank/DDBJ databases">
        <authorList>
            <person name="Amadeo P."/>
            <person name="Zhao Q."/>
            <person name="Wortman J."/>
            <person name="Fraser-Liggett C."/>
            <person name="Carlton J."/>
        </authorList>
    </citation>
    <scope>NUCLEOTIDE SEQUENCE</scope>
    <source>
        <strain evidence="15">G3</strain>
    </source>
</reference>
<dbReference type="PANTHER" id="PTHR19384:SF17">
    <property type="entry name" value="NADPH--CYTOCHROME P450 REDUCTASE"/>
    <property type="match status" value="1"/>
</dbReference>
<comment type="cofactor">
    <cofactor evidence="1">
        <name>FMN</name>
        <dbReference type="ChEBI" id="CHEBI:58210"/>
    </cofactor>
</comment>
<dbReference type="GO" id="GO:0010181">
    <property type="term" value="F:FMN binding"/>
    <property type="evidence" value="ECO:0000318"/>
    <property type="project" value="GO_Central"/>
</dbReference>
<keyword evidence="9" id="KW-0408">Iron</keyword>
<evidence type="ECO:0000256" key="8">
    <source>
        <dbReference type="ARBA" id="ARBA00023002"/>
    </source>
</evidence>
<feature type="domain" description="2Fe-2S ferredoxin-type" evidence="12">
    <location>
        <begin position="1"/>
        <end position="77"/>
    </location>
</feature>
<dbReference type="OrthoDB" id="10249365at2759"/>
<dbReference type="Pfam" id="PF02256">
    <property type="entry name" value="Fe_hyd_SSU"/>
    <property type="match status" value="1"/>
</dbReference>
<dbReference type="PANTHER" id="PTHR19384">
    <property type="entry name" value="NITRIC OXIDE SYNTHASE-RELATED"/>
    <property type="match status" value="1"/>
</dbReference>
<evidence type="ECO:0000256" key="5">
    <source>
        <dbReference type="ARBA" id="ARBA00022643"/>
    </source>
</evidence>
<dbReference type="InterPro" id="IPR017938">
    <property type="entry name" value="Riboflavin_synthase-like_b-brl"/>
</dbReference>
<dbReference type="RefSeq" id="XP_001322682.1">
    <property type="nucleotide sequence ID" value="XM_001322647.1"/>
</dbReference>
<dbReference type="Gene3D" id="3.10.20.740">
    <property type="match status" value="1"/>
</dbReference>
<keyword evidence="16" id="KW-1185">Reference proteome</keyword>
<dbReference type="InterPro" id="IPR001094">
    <property type="entry name" value="Flavdoxin-like"/>
</dbReference>
<dbReference type="KEGG" id="tva:4768389"/>
<dbReference type="InterPro" id="IPR004108">
    <property type="entry name" value="Fe_hydrogenase_lsu_C"/>
</dbReference>
<dbReference type="PROSITE" id="PS51384">
    <property type="entry name" value="FAD_FR"/>
    <property type="match status" value="1"/>
</dbReference>
<dbReference type="InterPro" id="IPR003149">
    <property type="entry name" value="Fe_hydrogenase_ssu"/>
</dbReference>
<dbReference type="PROSITE" id="PS50902">
    <property type="entry name" value="FLAVODOXIN_LIKE"/>
    <property type="match status" value="1"/>
</dbReference>
<dbReference type="STRING" id="5722.A2EA13"/>
<dbReference type="Gene3D" id="3.40.50.360">
    <property type="match status" value="1"/>
</dbReference>
<dbReference type="InterPro" id="IPR036010">
    <property type="entry name" value="2Fe-2S_ferredoxin-like_sf"/>
</dbReference>
<organism evidence="15 16">
    <name type="scientific">Trichomonas vaginalis (strain ATCC PRA-98 / G3)</name>
    <dbReference type="NCBI Taxonomy" id="412133"/>
    <lineage>
        <taxon>Eukaryota</taxon>
        <taxon>Metamonada</taxon>
        <taxon>Parabasalia</taxon>
        <taxon>Trichomonadida</taxon>
        <taxon>Trichomonadidae</taxon>
        <taxon>Trichomonas</taxon>
    </lineage>
</organism>
<dbReference type="SUPFAM" id="SSF54292">
    <property type="entry name" value="2Fe-2S ferredoxin-like"/>
    <property type="match status" value="1"/>
</dbReference>
<dbReference type="VEuPathDB" id="TrichDB:TVAGG3_0981200"/>
<dbReference type="PROSITE" id="PS51379">
    <property type="entry name" value="4FE4S_FER_2"/>
    <property type="match status" value="2"/>
</dbReference>
<evidence type="ECO:0000313" key="16">
    <source>
        <dbReference type="Proteomes" id="UP000001542"/>
    </source>
</evidence>
<keyword evidence="9" id="KW-0411">Iron-sulfur</keyword>
<dbReference type="Pfam" id="PF14697">
    <property type="entry name" value="Fer4_21"/>
    <property type="match status" value="1"/>
</dbReference>
<dbReference type="InParanoid" id="A2EA13"/>
<dbReference type="Gene3D" id="3.40.50.1780">
    <property type="match status" value="1"/>
</dbReference>
<dbReference type="InterPro" id="IPR036991">
    <property type="entry name" value="Fe_hydrogenase_ssu_sf"/>
</dbReference>
<dbReference type="eggNOG" id="KOG2439">
    <property type="taxonomic scope" value="Eukaryota"/>
</dbReference>
<proteinExistence type="inferred from homology"/>
<dbReference type="InterPro" id="IPR029039">
    <property type="entry name" value="Flavoprotein-like_sf"/>
</dbReference>
<dbReference type="InterPro" id="IPR023173">
    <property type="entry name" value="NADPH_Cyt_P450_Rdtase_alpha"/>
</dbReference>
<evidence type="ECO:0000259" key="12">
    <source>
        <dbReference type="PROSITE" id="PS51085"/>
    </source>
</evidence>
<dbReference type="eggNOG" id="KOG1158">
    <property type="taxonomic scope" value="Eukaryota"/>
</dbReference>
<feature type="domain" description="Flavodoxin-like" evidence="11">
    <location>
        <begin position="553"/>
        <end position="689"/>
    </location>
</feature>
<keyword evidence="7" id="KW-0521">NADP</keyword>
<dbReference type="SUPFAM" id="SSF54862">
    <property type="entry name" value="4Fe-4S ferredoxins"/>
    <property type="match status" value="1"/>
</dbReference>
<dbReference type="eggNOG" id="KOG2282">
    <property type="taxonomic scope" value="Eukaryota"/>
</dbReference>
<gene>
    <name evidence="15" type="ORF">TVAG_483690</name>
</gene>
<dbReference type="Gene3D" id="1.20.990.10">
    <property type="entry name" value="NADPH-cytochrome p450 Reductase, Chain A, domain 3"/>
    <property type="match status" value="1"/>
</dbReference>
<keyword evidence="9" id="KW-0479">Metal-binding</keyword>
<dbReference type="Gene3D" id="3.40.950.10">
    <property type="entry name" value="Fe-only Hydrogenase (Larger Subunit), Chain L, domain 3"/>
    <property type="match status" value="1"/>
</dbReference>
<keyword evidence="8" id="KW-0560">Oxidoreductase</keyword>
<keyword evidence="4" id="KW-0285">Flavoprotein</keyword>
<reference evidence="15" key="2">
    <citation type="journal article" date="2007" name="Science">
        <title>Draft genome sequence of the sexually transmitted pathogen Trichomonas vaginalis.</title>
        <authorList>
            <person name="Carlton J.M."/>
            <person name="Hirt R.P."/>
            <person name="Silva J.C."/>
            <person name="Delcher A.L."/>
            <person name="Schatz M."/>
            <person name="Zhao Q."/>
            <person name="Wortman J.R."/>
            <person name="Bidwell S.L."/>
            <person name="Alsmark U.C.M."/>
            <person name="Besteiro S."/>
            <person name="Sicheritz-Ponten T."/>
            <person name="Noel C.J."/>
            <person name="Dacks J.B."/>
            <person name="Foster P.G."/>
            <person name="Simillion C."/>
            <person name="Van de Peer Y."/>
            <person name="Miranda-Saavedra D."/>
            <person name="Barton G.J."/>
            <person name="Westrop G.D."/>
            <person name="Mueller S."/>
            <person name="Dessi D."/>
            <person name="Fiori P.L."/>
            <person name="Ren Q."/>
            <person name="Paulsen I."/>
            <person name="Zhang H."/>
            <person name="Bastida-Corcuera F.D."/>
            <person name="Simoes-Barbosa A."/>
            <person name="Brown M.T."/>
            <person name="Hayes R.D."/>
            <person name="Mukherjee M."/>
            <person name="Okumura C.Y."/>
            <person name="Schneider R."/>
            <person name="Smith A.J."/>
            <person name="Vanacova S."/>
            <person name="Villalvazo M."/>
            <person name="Haas B.J."/>
            <person name="Pertea M."/>
            <person name="Feldblyum T.V."/>
            <person name="Utterback T.R."/>
            <person name="Shu C.L."/>
            <person name="Osoegawa K."/>
            <person name="de Jong P.J."/>
            <person name="Hrdy I."/>
            <person name="Horvathova L."/>
            <person name="Zubacova Z."/>
            <person name="Dolezal P."/>
            <person name="Malik S.B."/>
            <person name="Logsdon J.M. Jr."/>
            <person name="Henze K."/>
            <person name="Gupta A."/>
            <person name="Wang C.C."/>
            <person name="Dunne R.L."/>
            <person name="Upcroft J.A."/>
            <person name="Upcroft P."/>
            <person name="White O."/>
            <person name="Salzberg S.L."/>
            <person name="Tang P."/>
            <person name="Chiu C.-H."/>
            <person name="Lee Y.-S."/>
            <person name="Embley T.M."/>
            <person name="Coombs G.H."/>
            <person name="Mottram J.C."/>
            <person name="Tachezy J."/>
            <person name="Fraser-Liggett C.M."/>
            <person name="Johnson P.J."/>
        </authorList>
    </citation>
    <scope>NUCLEOTIDE SEQUENCE [LARGE SCALE GENOMIC DNA]</scope>
    <source>
        <strain evidence="15">G3</strain>
    </source>
</reference>
<protein>
    <recommendedName>
        <fullName evidence="10">NADPH--hemoprotein reductase</fullName>
        <ecNumber evidence="10">1.6.2.4</ecNumber>
    </recommendedName>
</protein>
<evidence type="ECO:0000259" key="11">
    <source>
        <dbReference type="PROSITE" id="PS50902"/>
    </source>
</evidence>
<dbReference type="OMA" id="ISINWES"/>
<dbReference type="InterPro" id="IPR017896">
    <property type="entry name" value="4Fe4S_Fe-S-bd"/>
</dbReference>
<dbReference type="InterPro" id="IPR003097">
    <property type="entry name" value="CysJ-like_FAD-binding"/>
</dbReference>
<sequence>MLSVTINGKQVSCKKGTFILQACTDNGIYVPTLCAHPDIPPAGNCGLCVVKVNGNSYELACSTKVTNGMVIETDTPEVKKRSLDALNAFNDMPLMPGSKEIEDIYKYLIPKRPIRGRKAEKTNALSFDPETCVNCGRCVRVCGDMQYIGALDEESHSLNDNDCIQCGMCTTVCPTDCLTYNSSISSIIRAMAAGKILVLQIHPSSSVSLGELFGEKIGVDCTKKIIGAAREIGFRYVFDVNFGGDINIIETAHELLHKLSLQPDSLPMFTSWCPAWVNFVEKLHPELIPNLSTVKSPHILLSVIIRNYYAHLKEIDLQKLFIVSLLPCTANKDEIKREQLSETVDCVLTTREFGELIKKFDIDWTELHPGEFDEILGESSGSAALYGVSGGALEATARYLYENLTGKSLGDVKYHQWRGKDDIREASVDFNGRILNSCVCNGVAAARELIESGNYKKYQFIDVVACPDGCIAGGGQPKLHNKKNALPRTEAIYQMDESKPDRPTPHNNKALLKIYDDFIGNPYDDFAQSLFHTTFAQQNTPILEMKRKVHTLPIVAFGSASGTASRYAGIFAGFIGTVPVQLNMVTIAMLEKTSHIVVFCSTFGDGEFPANAEKFVRNLSESKTDLGNLKYSICGLGSHDYPKYCYCGRTLDRLFMQHHAQRFMDIAELDSSLPDHGEHIFEAWAPQCVKRLGMKMPDSSIGANYTFVPTTSSDESVIKSPMKPVGYEFGTILQTKVITPEGFEPKMRYYEIRLPQGMTYEAGDLLAVLPQNDNETVKAVLQELKLNGDDIMDVTTTRPEGYNTIPSRLTLWQLFSQYLDLNGVPSRNLIRAYKQFTNDQFARERYERLLDPADPRFYNDLAKDMSTREFILEYTRHGSPPLDVLVSNITHIRARLYCIASAPCHSSSSVELIISDNIFGPGNSRRGLCTSFMAREGLTKLAVRTQRGCFSYPKQQKPSIIMAALGCGVAPMLSLLQHRESLEGEKGDACLFFGCRVKNSYPDIDKQLSDYVKSGLLQNCFTSYSREGTTKSFITEDMAEQSDLIWNLWRDVNCTFAYCGPPRGIPEKIRMNFVRISMEKGGMSREEAENFCAAHPHFIESF</sequence>
<dbReference type="InterPro" id="IPR017927">
    <property type="entry name" value="FAD-bd_FR_type"/>
</dbReference>
<dbReference type="PROSITE" id="PS00198">
    <property type="entry name" value="4FE4S_FER_1"/>
    <property type="match status" value="1"/>
</dbReference>
<evidence type="ECO:0000256" key="10">
    <source>
        <dbReference type="ARBA" id="ARBA00023797"/>
    </source>
</evidence>
<dbReference type="InterPro" id="IPR008254">
    <property type="entry name" value="Flavodoxin/NO_synth"/>
</dbReference>
<comment type="cofactor">
    <cofactor evidence="2">
        <name>FAD</name>
        <dbReference type="ChEBI" id="CHEBI:57692"/>
    </cofactor>
</comment>
<dbReference type="Gene3D" id="4.10.260.20">
    <property type="entry name" value="Iron hydrogenase, small subunit"/>
    <property type="match status" value="1"/>
</dbReference>
<dbReference type="AlphaFoldDB" id="A2EA13"/>
<dbReference type="Pfam" id="PF02906">
    <property type="entry name" value="Fe_hyd_lg_C"/>
    <property type="match status" value="1"/>
</dbReference>
<feature type="domain" description="FAD-binding FR-type" evidence="14">
    <location>
        <begin position="725"/>
        <end position="953"/>
    </location>
</feature>
<accession>A2EA13</accession>
<evidence type="ECO:0000313" key="15">
    <source>
        <dbReference type="EMBL" id="EAY10459.1"/>
    </source>
</evidence>
<dbReference type="SUPFAM" id="SSF52218">
    <property type="entry name" value="Flavoproteins"/>
    <property type="match status" value="1"/>
</dbReference>
<dbReference type="Pfam" id="PF00258">
    <property type="entry name" value="Flavodoxin_1"/>
    <property type="match status" value="1"/>
</dbReference>
<dbReference type="GO" id="GO:0050660">
    <property type="term" value="F:flavin adenine dinucleotide binding"/>
    <property type="evidence" value="ECO:0000318"/>
    <property type="project" value="GO_Central"/>
</dbReference>